<dbReference type="GO" id="GO:0050135">
    <property type="term" value="F:NADP+ nucleosidase activity"/>
    <property type="evidence" value="ECO:0007669"/>
    <property type="project" value="InterPro"/>
</dbReference>
<keyword evidence="2" id="KW-1185">Reference proteome</keyword>
<sequence length="159" mass="16815">MARGNDRKGWRAAVSRWLTGPLMLVSISLTLGLAACATPVGPTVAPPTASVMVEAWIGPVEEIRTDRVMTFYRAYGGGANRLGSWLSPTPPASRQSVRESLALPPQNTAEFYSVVTVPAGTLMKVGTAAPAFDQPGGGRQVQLLELIPPDSFSDPMPLP</sequence>
<dbReference type="InParanoid" id="D9QKT3"/>
<evidence type="ECO:0000313" key="2">
    <source>
        <dbReference type="Proteomes" id="UP000002696"/>
    </source>
</evidence>
<evidence type="ECO:0000313" key="1">
    <source>
        <dbReference type="EMBL" id="ADL01747.1"/>
    </source>
</evidence>
<dbReference type="BioCyc" id="BSUB633149:G1GM8-2440-MONOMER"/>
<dbReference type="EMBL" id="CP002102">
    <property type="protein sequence ID" value="ADL01747.1"/>
    <property type="molecule type" value="Genomic_DNA"/>
</dbReference>
<dbReference type="Proteomes" id="UP000002696">
    <property type="component" value="Chromosome"/>
</dbReference>
<gene>
    <name evidence="1" type="ordered locus">Bresu_2438</name>
</gene>
<reference evidence="2" key="1">
    <citation type="journal article" date="2011" name="J. Bacteriol.">
        <title>Genome sequences of eight morphologically diverse alphaproteobacteria.</title>
        <authorList>
            <consortium name="US DOE Joint Genome Institute"/>
            <person name="Brown P.J."/>
            <person name="Kysela D.T."/>
            <person name="Buechlein A."/>
            <person name="Hemmerich C."/>
            <person name="Brun Y.V."/>
        </authorList>
    </citation>
    <scope>NUCLEOTIDE SEQUENCE [LARGE SCALE GENOMIC DNA]</scope>
    <source>
        <strain evidence="2">ATCC 15264 / DSM 4735 / LMG 14903 / NBRC 16000 / CB 81</strain>
    </source>
</reference>
<dbReference type="STRING" id="633149.Bresu_2438"/>
<evidence type="ECO:0008006" key="3">
    <source>
        <dbReference type="Google" id="ProtNLM"/>
    </source>
</evidence>
<organism evidence="1 2">
    <name type="scientific">Brevundimonas subvibrioides (strain ATCC 15264 / DSM 4735 / LMG 14903 / NBRC 16000 / CB 81)</name>
    <name type="common">Caulobacter subvibrioides</name>
    <dbReference type="NCBI Taxonomy" id="633149"/>
    <lineage>
        <taxon>Bacteria</taxon>
        <taxon>Pseudomonadati</taxon>
        <taxon>Pseudomonadota</taxon>
        <taxon>Alphaproteobacteria</taxon>
        <taxon>Caulobacterales</taxon>
        <taxon>Caulobacteraceae</taxon>
        <taxon>Brevundimonas</taxon>
    </lineage>
</organism>
<dbReference type="OrthoDB" id="5445630at2"/>
<accession>D9QKT3</accession>
<protein>
    <recommendedName>
        <fullName evidence="3">Lipoprotein</fullName>
    </recommendedName>
</protein>
<dbReference type="KEGG" id="bsb:Bresu_2438"/>
<dbReference type="RefSeq" id="WP_013269848.1">
    <property type="nucleotide sequence ID" value="NC_014375.1"/>
</dbReference>
<dbReference type="AlphaFoldDB" id="D9QKT3"/>
<proteinExistence type="predicted"/>
<dbReference type="HOGENOM" id="CLU_1657465_0_0_5"/>
<name>D9QKT3_BRESC</name>